<evidence type="ECO:0000256" key="5">
    <source>
        <dbReference type="ARBA" id="ARBA00023180"/>
    </source>
</evidence>
<dbReference type="GO" id="GO:0070008">
    <property type="term" value="F:serine-type exopeptidase activity"/>
    <property type="evidence" value="ECO:0007669"/>
    <property type="project" value="InterPro"/>
</dbReference>
<dbReference type="InterPro" id="IPR008758">
    <property type="entry name" value="Peptidase_S28"/>
</dbReference>
<dbReference type="Proteomes" id="UP000799302">
    <property type="component" value="Unassembled WGS sequence"/>
</dbReference>
<dbReference type="GO" id="GO:0008239">
    <property type="term" value="F:dipeptidyl-peptidase activity"/>
    <property type="evidence" value="ECO:0007669"/>
    <property type="project" value="TreeGrafter"/>
</dbReference>
<sequence>MIFQALLKCALLAGTAFAELKSLQSVASGFKTTEGYYVDQVDKYAPPPSNDLKARFPTHYFETSIDHFKNESRYEPHTTEKFKLRYWFNKDYYKPGGPVFAIIGGEAPANGRLLYLDSGVGGRLAKAFSGLTVLIEHRYYGESFPVKNLTVESLRFLSTQQALADLTDFASQIKFPGIGETVTAPNTPWIAYGGSYSGALVAFLRKLYPDTWYGAISSSGVPEAIVDFWQYQEAARLYAPKDCVKAAQDTVQLVDGILMGKDKALKIKLKALAGLPEQADDRIFAELLGGSGLEGWQSRHWHPKQSEGYSDNSCRRTLAKSTISQPGTEAKRDSIEELMKAVNLDIEDVTVNRLLNKLATVQRTAGALCALSGKANCLSPPKASGSGMRTSTAISAWRSWPWQLCTEWGYFMTGNTPKDIRPIISRFNDVESQSASCRAAFNTTWTQVNTTRINQWGGMNISYPRLAQLSGESDPWKWAGPSSPYAMKRQDTIDEPFVEIKGAGHHWDTIGLEEDEIEEGKIKIPEAVVQVQAYTERFVKKWLNDFKEQRAK</sequence>
<keyword evidence="8" id="KW-1185">Reference proteome</keyword>
<dbReference type="PANTHER" id="PTHR11010">
    <property type="entry name" value="PROTEASE S28 PRO-X CARBOXYPEPTIDASE-RELATED"/>
    <property type="match status" value="1"/>
</dbReference>
<evidence type="ECO:0000256" key="3">
    <source>
        <dbReference type="ARBA" id="ARBA00022729"/>
    </source>
</evidence>
<reference evidence="7" key="1">
    <citation type="journal article" date="2020" name="Stud. Mycol.">
        <title>101 Dothideomycetes genomes: a test case for predicting lifestyles and emergence of pathogens.</title>
        <authorList>
            <person name="Haridas S."/>
            <person name="Albert R."/>
            <person name="Binder M."/>
            <person name="Bloem J."/>
            <person name="Labutti K."/>
            <person name="Salamov A."/>
            <person name="Andreopoulos B."/>
            <person name="Baker S."/>
            <person name="Barry K."/>
            <person name="Bills G."/>
            <person name="Bluhm B."/>
            <person name="Cannon C."/>
            <person name="Castanera R."/>
            <person name="Culley D."/>
            <person name="Daum C."/>
            <person name="Ezra D."/>
            <person name="Gonzalez J."/>
            <person name="Henrissat B."/>
            <person name="Kuo A."/>
            <person name="Liang C."/>
            <person name="Lipzen A."/>
            <person name="Lutzoni F."/>
            <person name="Magnuson J."/>
            <person name="Mondo S."/>
            <person name="Nolan M."/>
            <person name="Ohm R."/>
            <person name="Pangilinan J."/>
            <person name="Park H.-J."/>
            <person name="Ramirez L."/>
            <person name="Alfaro M."/>
            <person name="Sun H."/>
            <person name="Tritt A."/>
            <person name="Yoshinaga Y."/>
            <person name="Zwiers L.-H."/>
            <person name="Turgeon B."/>
            <person name="Goodwin S."/>
            <person name="Spatafora J."/>
            <person name="Crous P."/>
            <person name="Grigoriev I."/>
        </authorList>
    </citation>
    <scope>NUCLEOTIDE SEQUENCE</scope>
    <source>
        <strain evidence="7">CBS 115976</strain>
    </source>
</reference>
<proteinExistence type="inferred from homology"/>
<feature type="chain" id="PRO_5025526915" evidence="6">
    <location>
        <begin position="19"/>
        <end position="552"/>
    </location>
</feature>
<protein>
    <submittedName>
        <fullName evidence="7">Peptidase S28</fullName>
    </submittedName>
</protein>
<evidence type="ECO:0000256" key="4">
    <source>
        <dbReference type="ARBA" id="ARBA00022801"/>
    </source>
</evidence>
<name>A0A6A6TZL1_9PEZI</name>
<evidence type="ECO:0000313" key="7">
    <source>
        <dbReference type="EMBL" id="KAF2664607.1"/>
    </source>
</evidence>
<accession>A0A6A6TZL1</accession>
<dbReference type="GO" id="GO:0006508">
    <property type="term" value="P:proteolysis"/>
    <property type="evidence" value="ECO:0007669"/>
    <property type="project" value="UniProtKB-KW"/>
</dbReference>
<evidence type="ECO:0000256" key="6">
    <source>
        <dbReference type="SAM" id="SignalP"/>
    </source>
</evidence>
<dbReference type="OrthoDB" id="1735038at2759"/>
<keyword evidence="5" id="KW-0325">Glycoprotein</keyword>
<dbReference type="PANTHER" id="PTHR11010:SF117">
    <property type="entry name" value="SERINE PROTEASE 16"/>
    <property type="match status" value="1"/>
</dbReference>
<dbReference type="AlphaFoldDB" id="A0A6A6TZL1"/>
<evidence type="ECO:0000256" key="2">
    <source>
        <dbReference type="ARBA" id="ARBA00022670"/>
    </source>
</evidence>
<comment type="similarity">
    <text evidence="1">Belongs to the peptidase S28 family.</text>
</comment>
<dbReference type="SUPFAM" id="SSF53474">
    <property type="entry name" value="alpha/beta-Hydrolases"/>
    <property type="match status" value="1"/>
</dbReference>
<dbReference type="EMBL" id="MU004242">
    <property type="protein sequence ID" value="KAF2664607.1"/>
    <property type="molecule type" value="Genomic_DNA"/>
</dbReference>
<dbReference type="InterPro" id="IPR029058">
    <property type="entry name" value="AB_hydrolase_fold"/>
</dbReference>
<gene>
    <name evidence="7" type="ORF">BT63DRAFT_460099</name>
</gene>
<dbReference type="Gene3D" id="3.40.50.1820">
    <property type="entry name" value="alpha/beta hydrolase"/>
    <property type="match status" value="2"/>
</dbReference>
<organism evidence="7 8">
    <name type="scientific">Microthyrium microscopicum</name>
    <dbReference type="NCBI Taxonomy" id="703497"/>
    <lineage>
        <taxon>Eukaryota</taxon>
        <taxon>Fungi</taxon>
        <taxon>Dikarya</taxon>
        <taxon>Ascomycota</taxon>
        <taxon>Pezizomycotina</taxon>
        <taxon>Dothideomycetes</taxon>
        <taxon>Dothideomycetes incertae sedis</taxon>
        <taxon>Microthyriales</taxon>
        <taxon>Microthyriaceae</taxon>
        <taxon>Microthyrium</taxon>
    </lineage>
</organism>
<keyword evidence="2" id="KW-0645">Protease</keyword>
<keyword evidence="3 6" id="KW-0732">Signal</keyword>
<evidence type="ECO:0000256" key="1">
    <source>
        <dbReference type="ARBA" id="ARBA00011079"/>
    </source>
</evidence>
<keyword evidence="4" id="KW-0378">Hydrolase</keyword>
<evidence type="ECO:0000313" key="8">
    <source>
        <dbReference type="Proteomes" id="UP000799302"/>
    </source>
</evidence>
<feature type="signal peptide" evidence="6">
    <location>
        <begin position="1"/>
        <end position="18"/>
    </location>
</feature>
<dbReference type="Pfam" id="PF05577">
    <property type="entry name" value="Peptidase_S28"/>
    <property type="match status" value="2"/>
</dbReference>